<evidence type="ECO:0000256" key="1">
    <source>
        <dbReference type="ARBA" id="ARBA00004141"/>
    </source>
</evidence>
<protein>
    <recommendedName>
        <fullName evidence="8">DoxX family protein</fullName>
    </recommendedName>
</protein>
<dbReference type="EMBL" id="BMNE01000001">
    <property type="protein sequence ID" value="GGN67461.1"/>
    <property type="molecule type" value="Genomic_DNA"/>
</dbReference>
<comment type="subcellular location">
    <subcellularLocation>
        <location evidence="1">Membrane</location>
        <topology evidence="1">Multi-pass membrane protein</topology>
    </subcellularLocation>
</comment>
<dbReference type="PANTHER" id="PTHR36974">
    <property type="entry name" value="MEMBRANE PROTEIN-RELATED"/>
    <property type="match status" value="1"/>
</dbReference>
<proteinExistence type="predicted"/>
<feature type="transmembrane region" description="Helical" evidence="5">
    <location>
        <begin position="70"/>
        <end position="88"/>
    </location>
</feature>
<keyword evidence="2 5" id="KW-0812">Transmembrane</keyword>
<organism evidence="6 7">
    <name type="scientific">Nocardia rhizosphaerihabitans</name>
    <dbReference type="NCBI Taxonomy" id="1691570"/>
    <lineage>
        <taxon>Bacteria</taxon>
        <taxon>Bacillati</taxon>
        <taxon>Actinomycetota</taxon>
        <taxon>Actinomycetes</taxon>
        <taxon>Mycobacteriales</taxon>
        <taxon>Nocardiaceae</taxon>
        <taxon>Nocardia</taxon>
    </lineage>
</organism>
<comment type="caution">
    <text evidence="6">The sequence shown here is derived from an EMBL/GenBank/DDBJ whole genome shotgun (WGS) entry which is preliminary data.</text>
</comment>
<keyword evidence="7" id="KW-1185">Reference proteome</keyword>
<reference evidence="7" key="1">
    <citation type="journal article" date="2019" name="Int. J. Syst. Evol. Microbiol.">
        <title>The Global Catalogue of Microorganisms (GCM) 10K type strain sequencing project: providing services to taxonomists for standard genome sequencing and annotation.</title>
        <authorList>
            <consortium name="The Broad Institute Genomics Platform"/>
            <consortium name="The Broad Institute Genome Sequencing Center for Infectious Disease"/>
            <person name="Wu L."/>
            <person name="Ma J."/>
        </authorList>
    </citation>
    <scope>NUCLEOTIDE SEQUENCE [LARGE SCALE GENOMIC DNA]</scope>
    <source>
        <strain evidence="7">CGMCC 4.7329</strain>
    </source>
</reference>
<keyword evidence="3 5" id="KW-1133">Transmembrane helix</keyword>
<dbReference type="Proteomes" id="UP000658127">
    <property type="component" value="Unassembled WGS sequence"/>
</dbReference>
<evidence type="ECO:0000313" key="6">
    <source>
        <dbReference type="EMBL" id="GGN67461.1"/>
    </source>
</evidence>
<keyword evidence="4 5" id="KW-0472">Membrane</keyword>
<sequence length="145" mass="14929">MAPFIVLAVVTVLARVLGRLTGLAWLDSWPRAVAVGLAAMFALTASAHFVEPRRAALIAMVPPSLPNAPALVTLTGVLELAGAVGLLIPATSRLAAACLFALLLGMFPANIRAARADLGIKSMPLPARTVLQGLFLAACALVALR</sequence>
<evidence type="ECO:0000256" key="3">
    <source>
        <dbReference type="ARBA" id="ARBA00022989"/>
    </source>
</evidence>
<accession>A0ABQ2K7B0</accession>
<feature type="transmembrane region" description="Helical" evidence="5">
    <location>
        <begin position="28"/>
        <end position="50"/>
    </location>
</feature>
<evidence type="ECO:0000313" key="7">
    <source>
        <dbReference type="Proteomes" id="UP000658127"/>
    </source>
</evidence>
<feature type="transmembrane region" description="Helical" evidence="5">
    <location>
        <begin position="125"/>
        <end position="144"/>
    </location>
</feature>
<gene>
    <name evidence="6" type="ORF">GCM10011610_03680</name>
</gene>
<name>A0ABQ2K7B0_9NOCA</name>
<evidence type="ECO:0000256" key="5">
    <source>
        <dbReference type="SAM" id="Phobius"/>
    </source>
</evidence>
<dbReference type="RefSeq" id="WP_189023085.1">
    <property type="nucleotide sequence ID" value="NZ_BMNE01000001.1"/>
</dbReference>
<evidence type="ECO:0000256" key="4">
    <source>
        <dbReference type="ARBA" id="ARBA00023136"/>
    </source>
</evidence>
<dbReference type="InterPro" id="IPR032808">
    <property type="entry name" value="DoxX"/>
</dbReference>
<dbReference type="Pfam" id="PF13564">
    <property type="entry name" value="DoxX_2"/>
    <property type="match status" value="1"/>
</dbReference>
<evidence type="ECO:0000256" key="2">
    <source>
        <dbReference type="ARBA" id="ARBA00022692"/>
    </source>
</evidence>
<evidence type="ECO:0008006" key="8">
    <source>
        <dbReference type="Google" id="ProtNLM"/>
    </source>
</evidence>
<dbReference type="PANTHER" id="PTHR36974:SF1">
    <property type="entry name" value="DOXX FAMILY MEMBRANE PROTEIN"/>
    <property type="match status" value="1"/>
</dbReference>
<feature type="transmembrane region" description="Helical" evidence="5">
    <location>
        <begin position="94"/>
        <end position="113"/>
    </location>
</feature>